<gene>
    <name evidence="3" type="ORF">CLV93_10596</name>
    <name evidence="2" type="ORF">JCM18694_17200</name>
</gene>
<reference evidence="3 4" key="1">
    <citation type="submission" date="2018-03" db="EMBL/GenBank/DDBJ databases">
        <title>Genomic Encyclopedia of Archaeal and Bacterial Type Strains, Phase II (KMG-II): from individual species to whole genera.</title>
        <authorList>
            <person name="Goeker M."/>
        </authorList>
    </citation>
    <scope>NUCLEOTIDE SEQUENCE [LARGE SCALE GENOMIC DNA]</scope>
    <source>
        <strain evidence="3 4">DSM 27267</strain>
    </source>
</reference>
<protein>
    <submittedName>
        <fullName evidence="2">Carboxymethylenebutenolidase</fullName>
    </submittedName>
    <submittedName>
        <fullName evidence="3">Dienelactone hydrolase</fullName>
    </submittedName>
</protein>
<dbReference type="AlphaFoldDB" id="A0A2P8CCK8"/>
<dbReference type="InterPro" id="IPR050261">
    <property type="entry name" value="FrsA_esterase"/>
</dbReference>
<dbReference type="PANTHER" id="PTHR22946">
    <property type="entry name" value="DIENELACTONE HYDROLASE DOMAIN-CONTAINING PROTEIN-RELATED"/>
    <property type="match status" value="1"/>
</dbReference>
<evidence type="ECO:0000259" key="1">
    <source>
        <dbReference type="Pfam" id="PF01738"/>
    </source>
</evidence>
<dbReference type="InterPro" id="IPR029058">
    <property type="entry name" value="AB_hydrolase_fold"/>
</dbReference>
<proteinExistence type="predicted"/>
<dbReference type="Pfam" id="PF01738">
    <property type="entry name" value="DLH"/>
    <property type="match status" value="1"/>
</dbReference>
<evidence type="ECO:0000313" key="5">
    <source>
        <dbReference type="Proteomes" id="UP000396862"/>
    </source>
</evidence>
<dbReference type="SUPFAM" id="SSF53474">
    <property type="entry name" value="alpha/beta-Hydrolases"/>
    <property type="match status" value="1"/>
</dbReference>
<accession>A0A2P8CCK8</accession>
<comment type="caution">
    <text evidence="3">The sequence shown here is derived from an EMBL/GenBank/DDBJ whole genome shotgun (WGS) entry which is preliminary data.</text>
</comment>
<dbReference type="RefSeq" id="WP_106542308.1">
    <property type="nucleotide sequence ID" value="NZ_BLAU01000001.1"/>
</dbReference>
<evidence type="ECO:0000313" key="3">
    <source>
        <dbReference type="EMBL" id="PSK82704.1"/>
    </source>
</evidence>
<keyword evidence="3" id="KW-0378">Hydrolase</keyword>
<organism evidence="3 4">
    <name type="scientific">Prolixibacter denitrificans</name>
    <dbReference type="NCBI Taxonomy" id="1541063"/>
    <lineage>
        <taxon>Bacteria</taxon>
        <taxon>Pseudomonadati</taxon>
        <taxon>Bacteroidota</taxon>
        <taxon>Bacteroidia</taxon>
        <taxon>Marinilabiliales</taxon>
        <taxon>Prolixibacteraceae</taxon>
        <taxon>Prolixibacter</taxon>
    </lineage>
</organism>
<dbReference type="Proteomes" id="UP000396862">
    <property type="component" value="Unassembled WGS sequence"/>
</dbReference>
<name>A0A2P8CCK8_9BACT</name>
<sequence>MIRTETITYHDADQTFEGKISWDDSLNGKKPGILIAHAFGGQSDFETGKSVELAELGYVGMAIDIYGKGRRASNPEEAAKLMAEFNNDRALLLKRMELSLKTLRNHPEVDVTKTGAIGFCFGGKCVLDLARSGADVKGVVSFHGMFDKPGLPEENPIKASILVLHGWEDPMAKPEMFVEFANEMTERKADWQMHAFGHTGHAFTNPKANAPERGLFYQPTSSKRAWKAMADFFEEMFV</sequence>
<dbReference type="EMBL" id="BLAU01000001">
    <property type="protein sequence ID" value="GET21474.1"/>
    <property type="molecule type" value="Genomic_DNA"/>
</dbReference>
<dbReference type="EMBL" id="PYGC01000005">
    <property type="protein sequence ID" value="PSK82704.1"/>
    <property type="molecule type" value="Genomic_DNA"/>
</dbReference>
<evidence type="ECO:0000313" key="2">
    <source>
        <dbReference type="EMBL" id="GET21474.1"/>
    </source>
</evidence>
<feature type="domain" description="Dienelactone hydrolase" evidence="1">
    <location>
        <begin position="29"/>
        <end position="236"/>
    </location>
</feature>
<reference evidence="2 5" key="2">
    <citation type="submission" date="2019-10" db="EMBL/GenBank/DDBJ databases">
        <title>Prolixibacter strains distinguished by the presence of nitrate reductase genes were adept at nitrate-dependent anaerobic corrosion of metallic iron and carbon steel.</title>
        <authorList>
            <person name="Iino T."/>
            <person name="Shono N."/>
            <person name="Ito K."/>
            <person name="Nakamura R."/>
            <person name="Sueoka K."/>
            <person name="Harayama S."/>
            <person name="Ohkuma M."/>
        </authorList>
    </citation>
    <scope>NUCLEOTIDE SEQUENCE [LARGE SCALE GENOMIC DNA]</scope>
    <source>
        <strain evidence="2 5">MIC1-1</strain>
    </source>
</reference>
<dbReference type="PANTHER" id="PTHR22946:SF0">
    <property type="entry name" value="DIENELACTONE HYDROLASE DOMAIN-CONTAINING PROTEIN"/>
    <property type="match status" value="1"/>
</dbReference>
<keyword evidence="5" id="KW-1185">Reference proteome</keyword>
<dbReference type="Proteomes" id="UP000240621">
    <property type="component" value="Unassembled WGS sequence"/>
</dbReference>
<dbReference type="OrthoDB" id="9787933at2"/>
<dbReference type="GO" id="GO:0016787">
    <property type="term" value="F:hydrolase activity"/>
    <property type="evidence" value="ECO:0007669"/>
    <property type="project" value="UniProtKB-KW"/>
</dbReference>
<evidence type="ECO:0000313" key="4">
    <source>
        <dbReference type="Proteomes" id="UP000240621"/>
    </source>
</evidence>
<dbReference type="Gene3D" id="3.40.50.1820">
    <property type="entry name" value="alpha/beta hydrolase"/>
    <property type="match status" value="1"/>
</dbReference>
<dbReference type="InterPro" id="IPR002925">
    <property type="entry name" value="Dienelactn_hydro"/>
</dbReference>